<accession>F4QM96</accession>
<evidence type="ECO:0000313" key="5">
    <source>
        <dbReference type="Proteomes" id="UP000006512"/>
    </source>
</evidence>
<reference evidence="5" key="1">
    <citation type="submission" date="2011-03" db="EMBL/GenBank/DDBJ databases">
        <title>Draft genome sequence of Brevundimonas diminuta.</title>
        <authorList>
            <person name="Brown P.J.B."/>
            <person name="Buechlein A."/>
            <person name="Hemmerich C."/>
            <person name="Brun Y.V."/>
        </authorList>
    </citation>
    <scope>NUCLEOTIDE SEQUENCE [LARGE SCALE GENOMIC DNA]</scope>
    <source>
        <strain evidence="5">C19</strain>
    </source>
</reference>
<proteinExistence type="predicted"/>
<dbReference type="eggNOG" id="COG0330">
    <property type="taxonomic scope" value="Bacteria"/>
</dbReference>
<dbReference type="InterPro" id="IPR036013">
    <property type="entry name" value="Band_7/SPFH_dom_sf"/>
</dbReference>
<evidence type="ECO:0000256" key="1">
    <source>
        <dbReference type="ARBA" id="ARBA00004167"/>
    </source>
</evidence>
<dbReference type="Proteomes" id="UP000006512">
    <property type="component" value="Unassembled WGS sequence"/>
</dbReference>
<dbReference type="AlphaFoldDB" id="F4QM96"/>
<keyword evidence="2" id="KW-0812">Transmembrane</keyword>
<sequence length="291" mass="31517">MNEKSINKTGEIPGAGGSGGLWLLILLALVAAIIAVLVTRSVLGFAAIALGLAALFLLCGFYTVQPNQAVAITVFGNYKGSDRTTGLRWVPFWYGRKKVSLRVRNVTSETLKVNDQRGNPVEIAANVVWRVADSAQALFDVDDYVAFVNIQIETALRETARQYAYDHADDGQPTLRDDAEIVGERLKNDLAKRVEVAGVTIDETHLMHLAYAPEIAGAMLKRQQAEAVIAARHKIVAGAVGMVEMALEQLSERGVVDLDEERKAAMVSNLLVVLCADREAQPVVNTGTLYG</sequence>
<organism evidence="4 5">
    <name type="scientific">Asticcacaulis biprosthecium C19</name>
    <dbReference type="NCBI Taxonomy" id="715226"/>
    <lineage>
        <taxon>Bacteria</taxon>
        <taxon>Pseudomonadati</taxon>
        <taxon>Pseudomonadota</taxon>
        <taxon>Alphaproteobacteria</taxon>
        <taxon>Caulobacterales</taxon>
        <taxon>Caulobacteraceae</taxon>
        <taxon>Asticcacaulis</taxon>
    </lineage>
</organism>
<dbReference type="HOGENOM" id="CLU_053998_0_0_5"/>
<feature type="domain" description="Band 7" evidence="3">
    <location>
        <begin position="59"/>
        <end position="227"/>
    </location>
</feature>
<evidence type="ECO:0000259" key="3">
    <source>
        <dbReference type="SMART" id="SM00244"/>
    </source>
</evidence>
<name>F4QM96_9CAUL</name>
<feature type="transmembrane region" description="Helical" evidence="2">
    <location>
        <begin position="45"/>
        <end position="64"/>
    </location>
</feature>
<dbReference type="OrthoDB" id="9813479at2"/>
<dbReference type="GO" id="GO:0016020">
    <property type="term" value="C:membrane"/>
    <property type="evidence" value="ECO:0007669"/>
    <property type="project" value="UniProtKB-SubCell"/>
</dbReference>
<dbReference type="CDD" id="cd03402">
    <property type="entry name" value="SPFH_like_u2"/>
    <property type="match status" value="1"/>
</dbReference>
<dbReference type="Pfam" id="PF01145">
    <property type="entry name" value="Band_7"/>
    <property type="match status" value="1"/>
</dbReference>
<evidence type="ECO:0000256" key="2">
    <source>
        <dbReference type="SAM" id="Phobius"/>
    </source>
</evidence>
<dbReference type="SMART" id="SM00244">
    <property type="entry name" value="PHB"/>
    <property type="match status" value="1"/>
</dbReference>
<keyword evidence="5" id="KW-1185">Reference proteome</keyword>
<dbReference type="EMBL" id="GL883078">
    <property type="protein sequence ID" value="EGF91337.1"/>
    <property type="molecule type" value="Genomic_DNA"/>
</dbReference>
<dbReference type="RefSeq" id="WP_006273537.1">
    <property type="nucleotide sequence ID" value="NZ_GL883078.1"/>
</dbReference>
<dbReference type="PANTHER" id="PTHR43446:SF1">
    <property type="entry name" value="BAND 7 DOMAIN-CONTAINING PROTEIN"/>
    <property type="match status" value="1"/>
</dbReference>
<gene>
    <name evidence="4" type="ORF">ABI_27520</name>
</gene>
<dbReference type="STRING" id="715226.ABI_27520"/>
<dbReference type="InterPro" id="IPR001107">
    <property type="entry name" value="Band_7"/>
</dbReference>
<keyword evidence="2" id="KW-0472">Membrane</keyword>
<comment type="subcellular location">
    <subcellularLocation>
        <location evidence="1">Membrane</location>
        <topology evidence="1">Single-pass membrane protein</topology>
    </subcellularLocation>
</comment>
<evidence type="ECO:0000313" key="4">
    <source>
        <dbReference type="EMBL" id="EGF91337.1"/>
    </source>
</evidence>
<protein>
    <submittedName>
        <fullName evidence="4">SPFH domain / Band 7 family protein</fullName>
    </submittedName>
</protein>
<dbReference type="PANTHER" id="PTHR43446">
    <property type="entry name" value="MEMBRANE PROTEIN-RELATED"/>
    <property type="match status" value="1"/>
</dbReference>
<feature type="transmembrane region" description="Helical" evidence="2">
    <location>
        <begin position="20"/>
        <end position="38"/>
    </location>
</feature>
<keyword evidence="2" id="KW-1133">Transmembrane helix</keyword>
<dbReference type="SUPFAM" id="SSF117892">
    <property type="entry name" value="Band 7/SPFH domain"/>
    <property type="match status" value="1"/>
</dbReference>
<dbReference type="Gene3D" id="3.30.479.30">
    <property type="entry name" value="Band 7 domain"/>
    <property type="match status" value="1"/>
</dbReference>